<feature type="region of interest" description="Disordered" evidence="1">
    <location>
        <begin position="276"/>
        <end position="376"/>
    </location>
</feature>
<reference evidence="3" key="1">
    <citation type="journal article" date="2014" name="Proc. Natl. Acad. Sci. U.S.A.">
        <title>Extensive sampling of basidiomycete genomes demonstrates inadequacy of the white-rot/brown-rot paradigm for wood decay fungi.</title>
        <authorList>
            <person name="Riley R."/>
            <person name="Salamov A.A."/>
            <person name="Brown D.W."/>
            <person name="Nagy L.G."/>
            <person name="Floudas D."/>
            <person name="Held B.W."/>
            <person name="Levasseur A."/>
            <person name="Lombard V."/>
            <person name="Morin E."/>
            <person name="Otillar R."/>
            <person name="Lindquist E.A."/>
            <person name="Sun H."/>
            <person name="LaButti K.M."/>
            <person name="Schmutz J."/>
            <person name="Jabbour D."/>
            <person name="Luo H."/>
            <person name="Baker S.E."/>
            <person name="Pisabarro A.G."/>
            <person name="Walton J.D."/>
            <person name="Blanchette R.A."/>
            <person name="Henrissat B."/>
            <person name="Martin F."/>
            <person name="Cullen D."/>
            <person name="Hibbett D.S."/>
            <person name="Grigoriev I.V."/>
        </authorList>
    </citation>
    <scope>NUCLEOTIDE SEQUENCE [LARGE SCALE GENOMIC DNA]</scope>
    <source>
        <strain evidence="3">FD-172 SS1</strain>
    </source>
</reference>
<feature type="compositionally biased region" description="Basic residues" evidence="1">
    <location>
        <begin position="277"/>
        <end position="290"/>
    </location>
</feature>
<dbReference type="HOGENOM" id="CLU_741835_0_0_1"/>
<proteinExistence type="predicted"/>
<feature type="region of interest" description="Disordered" evidence="1">
    <location>
        <begin position="1"/>
        <end position="108"/>
    </location>
</feature>
<evidence type="ECO:0000313" key="2">
    <source>
        <dbReference type="EMBL" id="KDQ10981.1"/>
    </source>
</evidence>
<feature type="compositionally biased region" description="Low complexity" evidence="1">
    <location>
        <begin position="70"/>
        <end position="91"/>
    </location>
</feature>
<sequence length="376" mass="41172">MPPKTRNSHKKSGSGAVNSASTNTPTSTRRTTRSSNTTVTPSAPSVTPTTVPAAVLAPAPAPNPAPTPATAPAAAPTAAPTTAAPAGTPSSRPRPRPRPRLPGQAAYQPALTTQQLRALQARILELEAEVEDRREAEQAAIERGNRYKAILREEHEESDRGNQSSNPIEPIPRPTGRLHLRNHMGLADDPDTYHRIHILCGQDSVVEIIHRSAANLMRPWTAQSRTVQSQIVEAAREREPLLARYSGDWATEGIAIQFLNNHIGYAKRKANVNSNFNHKRMASIRRRRGEKVKNSKATTNSQPQASSSRVTLDDLAHMENQGDEAMTDRELTNTEMGGPGEIEDEEEEEEEEEEMHDPSEPSESDEESDVSREISD</sequence>
<dbReference type="InParanoid" id="A0A067MHE9"/>
<dbReference type="AlphaFoldDB" id="A0A067MHE9"/>
<feature type="compositionally biased region" description="Pro residues" evidence="1">
    <location>
        <begin position="59"/>
        <end position="69"/>
    </location>
</feature>
<feature type="compositionally biased region" description="Acidic residues" evidence="1">
    <location>
        <begin position="341"/>
        <end position="368"/>
    </location>
</feature>
<organism evidence="2 3">
    <name type="scientific">Botryobasidium botryosum (strain FD-172 SS1)</name>
    <dbReference type="NCBI Taxonomy" id="930990"/>
    <lineage>
        <taxon>Eukaryota</taxon>
        <taxon>Fungi</taxon>
        <taxon>Dikarya</taxon>
        <taxon>Basidiomycota</taxon>
        <taxon>Agaricomycotina</taxon>
        <taxon>Agaricomycetes</taxon>
        <taxon>Cantharellales</taxon>
        <taxon>Botryobasidiaceae</taxon>
        <taxon>Botryobasidium</taxon>
    </lineage>
</organism>
<feature type="region of interest" description="Disordered" evidence="1">
    <location>
        <begin position="154"/>
        <end position="177"/>
    </location>
</feature>
<evidence type="ECO:0000256" key="1">
    <source>
        <dbReference type="SAM" id="MobiDB-lite"/>
    </source>
</evidence>
<keyword evidence="3" id="KW-1185">Reference proteome</keyword>
<name>A0A067MHE9_BOTB1</name>
<feature type="compositionally biased region" description="Low complexity" evidence="1">
    <location>
        <begin position="16"/>
        <end position="58"/>
    </location>
</feature>
<evidence type="ECO:0000313" key="3">
    <source>
        <dbReference type="Proteomes" id="UP000027195"/>
    </source>
</evidence>
<protein>
    <submittedName>
        <fullName evidence="2">Uncharacterized protein</fullName>
    </submittedName>
</protein>
<dbReference type="Proteomes" id="UP000027195">
    <property type="component" value="Unassembled WGS sequence"/>
</dbReference>
<gene>
    <name evidence="2" type="ORF">BOTBODRAFT_46698</name>
</gene>
<accession>A0A067MHE9</accession>
<dbReference type="EMBL" id="KL198062">
    <property type="protein sequence ID" value="KDQ10981.1"/>
    <property type="molecule type" value="Genomic_DNA"/>
</dbReference>
<feature type="compositionally biased region" description="Basic residues" evidence="1">
    <location>
        <begin position="1"/>
        <end position="12"/>
    </location>
</feature>
<feature type="compositionally biased region" description="Polar residues" evidence="1">
    <location>
        <begin position="295"/>
        <end position="310"/>
    </location>
</feature>